<evidence type="ECO:0000313" key="2">
    <source>
        <dbReference type="Proteomes" id="UP000258309"/>
    </source>
</evidence>
<organism evidence="1 2">
    <name type="scientific">Scytalidium lignicola</name>
    <name type="common">Hyphomycete</name>
    <dbReference type="NCBI Taxonomy" id="5539"/>
    <lineage>
        <taxon>Eukaryota</taxon>
        <taxon>Fungi</taxon>
        <taxon>Dikarya</taxon>
        <taxon>Ascomycota</taxon>
        <taxon>Pezizomycotina</taxon>
        <taxon>Leotiomycetes</taxon>
        <taxon>Leotiomycetes incertae sedis</taxon>
        <taxon>Scytalidium</taxon>
    </lineage>
</organism>
<gene>
    <name evidence="1" type="ORF">B7463_g7624</name>
</gene>
<feature type="non-terminal residue" evidence="1">
    <location>
        <position position="1"/>
    </location>
</feature>
<dbReference type="EMBL" id="NCSJ02000153">
    <property type="protein sequence ID" value="RFU28723.1"/>
    <property type="molecule type" value="Genomic_DNA"/>
</dbReference>
<protein>
    <submittedName>
        <fullName evidence="1">Uncharacterized protein</fullName>
    </submittedName>
</protein>
<name>A0A3E2H6K9_SCYLI</name>
<keyword evidence="2" id="KW-1185">Reference proteome</keyword>
<dbReference type="OrthoDB" id="3535423at2759"/>
<comment type="caution">
    <text evidence="1">The sequence shown here is derived from an EMBL/GenBank/DDBJ whole genome shotgun (WGS) entry which is preliminary data.</text>
</comment>
<accession>A0A3E2H6K9</accession>
<reference evidence="1 2" key="1">
    <citation type="submission" date="2018-05" db="EMBL/GenBank/DDBJ databases">
        <title>Draft genome sequence of Scytalidium lignicola DSM 105466, a ubiquitous saprotrophic fungus.</title>
        <authorList>
            <person name="Buettner E."/>
            <person name="Gebauer A.M."/>
            <person name="Hofrichter M."/>
            <person name="Liers C."/>
            <person name="Kellner H."/>
        </authorList>
    </citation>
    <scope>NUCLEOTIDE SEQUENCE [LARGE SCALE GENOMIC DNA]</scope>
    <source>
        <strain evidence="1 2">DSM 105466</strain>
    </source>
</reference>
<dbReference type="AlphaFoldDB" id="A0A3E2H6K9"/>
<dbReference type="Proteomes" id="UP000258309">
    <property type="component" value="Unassembled WGS sequence"/>
</dbReference>
<evidence type="ECO:0000313" key="1">
    <source>
        <dbReference type="EMBL" id="RFU28723.1"/>
    </source>
</evidence>
<proteinExistence type="predicted"/>
<feature type="non-terminal residue" evidence="1">
    <location>
        <position position="133"/>
    </location>
</feature>
<sequence>MESKPQPDSQFTITASALCYSPLHNIHHDSVSPIQPYPAPEYQPSGSVKVHDLRHNASAQNGVWVTYQLVEFETRVVKAWFACHSAVDPNVAIHKILGVSGSPYEPDNGSTFNTAKTAEECVLVVTRVGIVER</sequence>